<dbReference type="PROSITE" id="PS50110">
    <property type="entry name" value="RESPONSE_REGULATORY"/>
    <property type="match status" value="1"/>
</dbReference>
<gene>
    <name evidence="10" type="ORF">D5R40_21900</name>
</gene>
<keyword evidence="5" id="KW-0902">Two-component regulatory system</keyword>
<dbReference type="Proteomes" id="UP000269154">
    <property type="component" value="Unassembled WGS sequence"/>
</dbReference>
<dbReference type="SUPFAM" id="SSF55874">
    <property type="entry name" value="ATPase domain of HSP90 chaperone/DNA topoisomerase II/histidine kinase"/>
    <property type="match status" value="1"/>
</dbReference>
<dbReference type="InterPro" id="IPR005467">
    <property type="entry name" value="His_kinase_dom"/>
</dbReference>
<evidence type="ECO:0000313" key="11">
    <source>
        <dbReference type="Proteomes" id="UP000269154"/>
    </source>
</evidence>
<sequence length="210" mass="23435">MEWGENSGKNPSLEWGKSSGKNPSLEWGESHGKATIIFEVRDTGAGIAEAEMPKLFEAFVQTETGNNSQEGTGLGLPISRKFVNLMGGDITVNSQVGIGTTFRFDIQVDIVSKEDIETQEHPRHVIALKPNQPRYKILIVDDRPTNRLLLIKLLQPLGFELKEAENGKQAIEIWDEWQPNLIWMDMRMPVMDGYEATQIIKGTIKGNATA</sequence>
<comment type="catalytic activity">
    <reaction evidence="1">
        <text>ATP + protein L-histidine = ADP + protein N-phospho-L-histidine.</text>
        <dbReference type="EC" id="2.7.13.3"/>
    </reaction>
</comment>
<keyword evidence="3" id="KW-0808">Transferase</keyword>
<dbReference type="PANTHER" id="PTHR43047">
    <property type="entry name" value="TWO-COMPONENT HISTIDINE PROTEIN KINASE"/>
    <property type="match status" value="1"/>
</dbReference>
<feature type="region of interest" description="Disordered" evidence="7">
    <location>
        <begin position="1"/>
        <end position="28"/>
    </location>
</feature>
<keyword evidence="11" id="KW-1185">Reference proteome</keyword>
<dbReference type="InterPro" id="IPR011006">
    <property type="entry name" value="CheY-like_superfamily"/>
</dbReference>
<dbReference type="SMART" id="SM00387">
    <property type="entry name" value="HATPase_c"/>
    <property type="match status" value="1"/>
</dbReference>
<accession>A0A3N6P7K5</accession>
<organism evidence="10 11">
    <name type="scientific">Okeania hirsuta</name>
    <dbReference type="NCBI Taxonomy" id="1458930"/>
    <lineage>
        <taxon>Bacteria</taxon>
        <taxon>Bacillati</taxon>
        <taxon>Cyanobacteriota</taxon>
        <taxon>Cyanophyceae</taxon>
        <taxon>Oscillatoriophycideae</taxon>
        <taxon>Oscillatoriales</taxon>
        <taxon>Microcoleaceae</taxon>
        <taxon>Okeania</taxon>
    </lineage>
</organism>
<dbReference type="Gene3D" id="3.40.50.2300">
    <property type="match status" value="1"/>
</dbReference>
<evidence type="ECO:0000256" key="4">
    <source>
        <dbReference type="ARBA" id="ARBA00022777"/>
    </source>
</evidence>
<dbReference type="EMBL" id="RCBY01000148">
    <property type="protein sequence ID" value="RQH32894.1"/>
    <property type="molecule type" value="Genomic_DNA"/>
</dbReference>
<dbReference type="EC" id="2.7.13.3" evidence="2"/>
<dbReference type="CDD" id="cd17546">
    <property type="entry name" value="REC_hyHK_CKI1_RcsC-like"/>
    <property type="match status" value="1"/>
</dbReference>
<reference evidence="10 11" key="1">
    <citation type="journal article" date="2018" name="ACS Chem. Biol.">
        <title>Ketoreductase domain dysfunction expands chemodiversity: malyngamide biosynthesis in the cyanobacterium Okeania hirsuta.</title>
        <authorList>
            <person name="Moss N.A."/>
            <person name="Leao T."/>
            <person name="Rankin M."/>
            <person name="McCullough T.M."/>
            <person name="Qu P."/>
            <person name="Korobeynikov A."/>
            <person name="Smith J.L."/>
            <person name="Gerwick L."/>
            <person name="Gerwick W.H."/>
        </authorList>
    </citation>
    <scope>NUCLEOTIDE SEQUENCE [LARGE SCALE GENOMIC DNA]</scope>
    <source>
        <strain evidence="10 11">PAB10Feb10-1</strain>
    </source>
</reference>
<comment type="caution">
    <text evidence="10">The sequence shown here is derived from an EMBL/GenBank/DDBJ whole genome shotgun (WGS) entry which is preliminary data.</text>
</comment>
<evidence type="ECO:0000256" key="2">
    <source>
        <dbReference type="ARBA" id="ARBA00012438"/>
    </source>
</evidence>
<proteinExistence type="predicted"/>
<dbReference type="Pfam" id="PF00072">
    <property type="entry name" value="Response_reg"/>
    <property type="match status" value="1"/>
</dbReference>
<name>A0A3N6P7K5_9CYAN</name>
<evidence type="ECO:0000259" key="9">
    <source>
        <dbReference type="PROSITE" id="PS50110"/>
    </source>
</evidence>
<dbReference type="GO" id="GO:0000160">
    <property type="term" value="P:phosphorelay signal transduction system"/>
    <property type="evidence" value="ECO:0007669"/>
    <property type="project" value="UniProtKB-KW"/>
</dbReference>
<evidence type="ECO:0000256" key="7">
    <source>
        <dbReference type="SAM" id="MobiDB-lite"/>
    </source>
</evidence>
<feature type="domain" description="Histidine kinase" evidence="8">
    <location>
        <begin position="36"/>
        <end position="110"/>
    </location>
</feature>
<evidence type="ECO:0000313" key="10">
    <source>
        <dbReference type="EMBL" id="RQH32894.1"/>
    </source>
</evidence>
<evidence type="ECO:0000259" key="8">
    <source>
        <dbReference type="PROSITE" id="PS50109"/>
    </source>
</evidence>
<keyword evidence="6" id="KW-0597">Phosphoprotein</keyword>
<dbReference type="OrthoDB" id="9809348at2"/>
<dbReference type="InterPro" id="IPR003594">
    <property type="entry name" value="HATPase_dom"/>
</dbReference>
<evidence type="ECO:0000256" key="3">
    <source>
        <dbReference type="ARBA" id="ARBA00022679"/>
    </source>
</evidence>
<protein>
    <recommendedName>
        <fullName evidence="2">histidine kinase</fullName>
        <ecNumber evidence="2">2.7.13.3</ecNumber>
    </recommendedName>
</protein>
<dbReference type="PRINTS" id="PR00344">
    <property type="entry name" value="BCTRLSENSOR"/>
</dbReference>
<dbReference type="Pfam" id="PF02518">
    <property type="entry name" value="HATPase_c"/>
    <property type="match status" value="1"/>
</dbReference>
<evidence type="ECO:0000256" key="1">
    <source>
        <dbReference type="ARBA" id="ARBA00000085"/>
    </source>
</evidence>
<evidence type="ECO:0000256" key="5">
    <source>
        <dbReference type="ARBA" id="ARBA00023012"/>
    </source>
</evidence>
<feature type="non-terminal residue" evidence="10">
    <location>
        <position position="210"/>
    </location>
</feature>
<feature type="modified residue" description="4-aspartylphosphate" evidence="6">
    <location>
        <position position="185"/>
    </location>
</feature>
<dbReference type="InterPro" id="IPR004358">
    <property type="entry name" value="Sig_transdc_His_kin-like_C"/>
</dbReference>
<dbReference type="AlphaFoldDB" id="A0A3N6P7K5"/>
<dbReference type="GO" id="GO:0004673">
    <property type="term" value="F:protein histidine kinase activity"/>
    <property type="evidence" value="ECO:0007669"/>
    <property type="project" value="UniProtKB-EC"/>
</dbReference>
<dbReference type="PROSITE" id="PS50109">
    <property type="entry name" value="HIS_KIN"/>
    <property type="match status" value="1"/>
</dbReference>
<dbReference type="InterPro" id="IPR036890">
    <property type="entry name" value="HATPase_C_sf"/>
</dbReference>
<evidence type="ECO:0000256" key="6">
    <source>
        <dbReference type="PROSITE-ProRule" id="PRU00169"/>
    </source>
</evidence>
<dbReference type="InterPro" id="IPR001789">
    <property type="entry name" value="Sig_transdc_resp-reg_receiver"/>
</dbReference>
<feature type="domain" description="Response regulatory" evidence="9">
    <location>
        <begin position="136"/>
        <end position="210"/>
    </location>
</feature>
<dbReference type="Gene3D" id="3.30.565.10">
    <property type="entry name" value="Histidine kinase-like ATPase, C-terminal domain"/>
    <property type="match status" value="1"/>
</dbReference>
<dbReference type="SUPFAM" id="SSF52172">
    <property type="entry name" value="CheY-like"/>
    <property type="match status" value="1"/>
</dbReference>
<keyword evidence="4" id="KW-0418">Kinase</keyword>